<dbReference type="FunFam" id="1.25.40.10:FF:000366">
    <property type="entry name" value="Pentatricopeptide (PPR) repeat-containing protein"/>
    <property type="match status" value="1"/>
</dbReference>
<organism evidence="5 6">
    <name type="scientific">Linum tenue</name>
    <dbReference type="NCBI Taxonomy" id="586396"/>
    <lineage>
        <taxon>Eukaryota</taxon>
        <taxon>Viridiplantae</taxon>
        <taxon>Streptophyta</taxon>
        <taxon>Embryophyta</taxon>
        <taxon>Tracheophyta</taxon>
        <taxon>Spermatophyta</taxon>
        <taxon>Magnoliopsida</taxon>
        <taxon>eudicotyledons</taxon>
        <taxon>Gunneridae</taxon>
        <taxon>Pentapetalae</taxon>
        <taxon>rosids</taxon>
        <taxon>fabids</taxon>
        <taxon>Malpighiales</taxon>
        <taxon>Linaceae</taxon>
        <taxon>Linum</taxon>
    </lineage>
</organism>
<gene>
    <name evidence="5" type="ORF">LITE_LOCUS37937</name>
</gene>
<comment type="similarity">
    <text evidence="1">Belongs to the PPR family. PCMP-H subfamily.</text>
</comment>
<keyword evidence="2" id="KW-0677">Repeat</keyword>
<dbReference type="GO" id="GO:0009451">
    <property type="term" value="P:RNA modification"/>
    <property type="evidence" value="ECO:0007669"/>
    <property type="project" value="InterPro"/>
</dbReference>
<feature type="repeat" description="PPR" evidence="3">
    <location>
        <begin position="147"/>
        <end position="181"/>
    </location>
</feature>
<dbReference type="AlphaFoldDB" id="A0AAV0PE14"/>
<protein>
    <recommendedName>
        <fullName evidence="4">DYW domain-containing protein</fullName>
    </recommendedName>
</protein>
<dbReference type="Proteomes" id="UP001154282">
    <property type="component" value="Unassembled WGS sequence"/>
</dbReference>
<evidence type="ECO:0000256" key="2">
    <source>
        <dbReference type="ARBA" id="ARBA00022737"/>
    </source>
</evidence>
<evidence type="ECO:0000256" key="3">
    <source>
        <dbReference type="PROSITE-ProRule" id="PRU00708"/>
    </source>
</evidence>
<dbReference type="Pfam" id="PF20431">
    <property type="entry name" value="E_motif"/>
    <property type="match status" value="1"/>
</dbReference>
<dbReference type="InterPro" id="IPR046960">
    <property type="entry name" value="PPR_At4g14850-like_plant"/>
</dbReference>
<dbReference type="InterPro" id="IPR046849">
    <property type="entry name" value="E2_motif"/>
</dbReference>
<accession>A0AAV0PE14</accession>
<dbReference type="InterPro" id="IPR032867">
    <property type="entry name" value="DYW_dom"/>
</dbReference>
<sequence length="656" mass="73073">MEVHAHLIILGLHQDARLRNLVVNVYSKCRCFGYARKLLDESPEPDLISWSALISGYSQNGLGQEAISAFREMHSLGVKCNEFAFPSVFKACTLTNDFRLGKQVHGTVVVTGFENDEFVLNSMVVLYAKCGEIADSTRIFDAIPRRTVVSWNALLNCYVQRDSFGEAVELFQDMIVSQTQPNEFTLSTMINACTGLEDGRQGRKIHGYLIKLGFEYNNYIVNGLVDAYGKCGQSEDASRVFKESQTSDLLAFTSMITVYSQDGQGEEALKLYLEMQSQGIKPDAFVYSSLFNACASLSAYEQAKQVHVQVLKLGFIIDIFAGNSLVNSYAKCGSIDDAERAFREIPERSIVSWSAMIGGMAQHGHGRLALQMFNEMLKEGVAPNHITLVSVLCACNHAGLVTDAKRYFSSMEELFSVQPMEEHYACMIDILGRAGKLDEAMELVNTMPYEANAAVWGALLGAARIHKNVDLGSKAAEMLINLEPEKSGTHILLANIYASAGMWDGVAKIRKVMKDSNVKKEPGMSWMEIKDKVHTFIVGDRSHPRGKEIYAKLEELSEPLRKAGYVPMVETDLHDVEEREKAKLLYHHSEKLAVAFGLIATPPGAPIRVKKNLRICLDCHTAIKLVSKIASREIIVRDINRFHHFRDGLCSCGDYW</sequence>
<evidence type="ECO:0000259" key="4">
    <source>
        <dbReference type="Pfam" id="PF14432"/>
    </source>
</evidence>
<dbReference type="Pfam" id="PF20430">
    <property type="entry name" value="Eplus_motif"/>
    <property type="match status" value="1"/>
</dbReference>
<dbReference type="InterPro" id="IPR046848">
    <property type="entry name" value="E_motif"/>
</dbReference>
<dbReference type="InterPro" id="IPR002885">
    <property type="entry name" value="PPR_rpt"/>
</dbReference>
<proteinExistence type="inferred from homology"/>
<dbReference type="NCBIfam" id="TIGR00756">
    <property type="entry name" value="PPR"/>
    <property type="match status" value="6"/>
</dbReference>
<feature type="domain" description="DYW" evidence="4">
    <location>
        <begin position="564"/>
        <end position="656"/>
    </location>
</feature>
<dbReference type="PROSITE" id="PS51375">
    <property type="entry name" value="PPR"/>
    <property type="match status" value="5"/>
</dbReference>
<keyword evidence="6" id="KW-1185">Reference proteome</keyword>
<feature type="repeat" description="PPR" evidence="3">
    <location>
        <begin position="349"/>
        <end position="383"/>
    </location>
</feature>
<dbReference type="PANTHER" id="PTHR47926:SF530">
    <property type="entry name" value="DYW DOMAIN-CONTAINING PROTEIN"/>
    <property type="match status" value="1"/>
</dbReference>
<dbReference type="GO" id="GO:0003723">
    <property type="term" value="F:RNA binding"/>
    <property type="evidence" value="ECO:0007669"/>
    <property type="project" value="InterPro"/>
</dbReference>
<evidence type="ECO:0000313" key="5">
    <source>
        <dbReference type="EMBL" id="CAI0468777.1"/>
    </source>
</evidence>
<comment type="caution">
    <text evidence="5">The sequence shown here is derived from an EMBL/GenBank/DDBJ whole genome shotgun (WGS) entry which is preliminary data.</text>
</comment>
<feature type="repeat" description="PPR" evidence="3">
    <location>
        <begin position="318"/>
        <end position="348"/>
    </location>
</feature>
<name>A0AAV0PE14_9ROSI</name>
<reference evidence="5" key="1">
    <citation type="submission" date="2022-08" db="EMBL/GenBank/DDBJ databases">
        <authorList>
            <person name="Gutierrez-Valencia J."/>
        </authorList>
    </citation>
    <scope>NUCLEOTIDE SEQUENCE</scope>
</reference>
<dbReference type="FunFam" id="1.25.40.10:FF:000031">
    <property type="entry name" value="Pentatricopeptide repeat-containing protein mitochondrial"/>
    <property type="match status" value="1"/>
</dbReference>
<dbReference type="Pfam" id="PF13041">
    <property type="entry name" value="PPR_2"/>
    <property type="match status" value="4"/>
</dbReference>
<dbReference type="FunFam" id="1.25.40.10:FF:000344">
    <property type="entry name" value="Pentatricopeptide repeat-containing protein"/>
    <property type="match status" value="1"/>
</dbReference>
<dbReference type="Pfam" id="PF14432">
    <property type="entry name" value="DYW_deaminase"/>
    <property type="match status" value="1"/>
</dbReference>
<dbReference type="InterPro" id="IPR011990">
    <property type="entry name" value="TPR-like_helical_dom_sf"/>
</dbReference>
<dbReference type="Gene3D" id="1.25.40.10">
    <property type="entry name" value="Tetratricopeptide repeat domain"/>
    <property type="match status" value="5"/>
</dbReference>
<dbReference type="SUPFAM" id="SSF48452">
    <property type="entry name" value="TPR-like"/>
    <property type="match status" value="1"/>
</dbReference>
<dbReference type="PANTHER" id="PTHR47926">
    <property type="entry name" value="PENTATRICOPEPTIDE REPEAT-CONTAINING PROTEIN"/>
    <property type="match status" value="1"/>
</dbReference>
<dbReference type="FunFam" id="1.25.40.10:FF:000196">
    <property type="entry name" value="Pentatricopeptide repeat-containing protein At4g14850"/>
    <property type="match status" value="1"/>
</dbReference>
<dbReference type="GO" id="GO:0008270">
    <property type="term" value="F:zinc ion binding"/>
    <property type="evidence" value="ECO:0007669"/>
    <property type="project" value="InterPro"/>
</dbReference>
<feature type="repeat" description="PPR" evidence="3">
    <location>
        <begin position="248"/>
        <end position="282"/>
    </location>
</feature>
<evidence type="ECO:0000256" key="1">
    <source>
        <dbReference type="ARBA" id="ARBA00006643"/>
    </source>
</evidence>
<dbReference type="EMBL" id="CAMGYJ010000008">
    <property type="protein sequence ID" value="CAI0468777.1"/>
    <property type="molecule type" value="Genomic_DNA"/>
</dbReference>
<evidence type="ECO:0000313" key="6">
    <source>
        <dbReference type="Proteomes" id="UP001154282"/>
    </source>
</evidence>
<feature type="repeat" description="PPR" evidence="3">
    <location>
        <begin position="46"/>
        <end position="80"/>
    </location>
</feature>
<dbReference type="Pfam" id="PF01535">
    <property type="entry name" value="PPR"/>
    <property type="match status" value="2"/>
</dbReference>